<evidence type="ECO:0000313" key="1">
    <source>
        <dbReference type="EMBL" id="MEP1062339.1"/>
    </source>
</evidence>
<organism evidence="1 2">
    <name type="scientific">Stenomitos frigidus AS-A4</name>
    <dbReference type="NCBI Taxonomy" id="2933935"/>
    <lineage>
        <taxon>Bacteria</taxon>
        <taxon>Bacillati</taxon>
        <taxon>Cyanobacteriota</taxon>
        <taxon>Cyanophyceae</taxon>
        <taxon>Leptolyngbyales</taxon>
        <taxon>Leptolyngbyaceae</taxon>
        <taxon>Stenomitos</taxon>
    </lineage>
</organism>
<proteinExistence type="predicted"/>
<dbReference type="EMBL" id="JAMPLM010000062">
    <property type="protein sequence ID" value="MEP1062339.1"/>
    <property type="molecule type" value="Genomic_DNA"/>
</dbReference>
<reference evidence="1 2" key="1">
    <citation type="submission" date="2022-04" db="EMBL/GenBank/DDBJ databases">
        <title>Positive selection, recombination, and allopatry shape intraspecific diversity of widespread and dominant cyanobacteria.</title>
        <authorList>
            <person name="Wei J."/>
            <person name="Shu W."/>
            <person name="Hu C."/>
        </authorList>
    </citation>
    <scope>NUCLEOTIDE SEQUENCE [LARGE SCALE GENOMIC DNA]</scope>
    <source>
        <strain evidence="1 2">AS-A4</strain>
    </source>
</reference>
<gene>
    <name evidence="1" type="ORF">NDI38_28605</name>
</gene>
<name>A0ABV0KVS0_9CYAN</name>
<evidence type="ECO:0000313" key="2">
    <source>
        <dbReference type="Proteomes" id="UP001476950"/>
    </source>
</evidence>
<dbReference type="Proteomes" id="UP001476950">
    <property type="component" value="Unassembled WGS sequence"/>
</dbReference>
<protein>
    <submittedName>
        <fullName evidence="1">Uncharacterized protein</fullName>
    </submittedName>
</protein>
<accession>A0ABV0KVS0</accession>
<comment type="caution">
    <text evidence="1">The sequence shown here is derived from an EMBL/GenBank/DDBJ whole genome shotgun (WGS) entry which is preliminary data.</text>
</comment>
<keyword evidence="2" id="KW-1185">Reference proteome</keyword>
<sequence length="92" mass="10499">MIEQLSLFNEETIAPPTSDRWLYPLCTLFNSGDSGLYHIAASSKEEARAIAENYLRSKGIPFRAVVCCLGTYWHKSLDGYPCSPIRQEDRWL</sequence>
<dbReference type="RefSeq" id="WP_190446158.1">
    <property type="nucleotide sequence ID" value="NZ_JAMPLM010000062.1"/>
</dbReference>